<reference evidence="1 2" key="1">
    <citation type="journal article" date="2011" name="Stand. Genomic Sci.">
        <title>Complete genome sequence of Nitratifractor salsuginis type strain (E9I37-1).</title>
        <authorList>
            <person name="Anderson I."/>
            <person name="Sikorski J."/>
            <person name="Zeytun A."/>
            <person name="Nolan M."/>
            <person name="Lapidus A."/>
            <person name="Lucas S."/>
            <person name="Hammon N."/>
            <person name="Deshpande S."/>
            <person name="Cheng J.F."/>
            <person name="Tapia R."/>
            <person name="Han C."/>
            <person name="Goodwin L."/>
            <person name="Pitluck S."/>
            <person name="Liolios K."/>
            <person name="Pagani I."/>
            <person name="Ivanova N."/>
            <person name="Huntemann M."/>
            <person name="Mavromatis K."/>
            <person name="Ovchinikova G."/>
            <person name="Pati A."/>
            <person name="Chen A."/>
            <person name="Palaniappan K."/>
            <person name="Land M."/>
            <person name="Hauser L."/>
            <person name="Brambilla E.M."/>
            <person name="Ngatchou-Djao O.D."/>
            <person name="Rohde M."/>
            <person name="Tindall B.J."/>
            <person name="Goker M."/>
            <person name="Detter J.C."/>
            <person name="Woyke T."/>
            <person name="Bristow J."/>
            <person name="Eisen J.A."/>
            <person name="Markowitz V."/>
            <person name="Hugenholtz P."/>
            <person name="Klenk H.P."/>
            <person name="Kyrpides N.C."/>
        </authorList>
    </citation>
    <scope>NUCLEOTIDE SEQUENCE [LARGE SCALE GENOMIC DNA]</scope>
    <source>
        <strain evidence="2">DSM 16511 / JCM 12458 / E9I37-1</strain>
    </source>
</reference>
<dbReference type="Proteomes" id="UP000008633">
    <property type="component" value="Chromosome"/>
</dbReference>
<sequence>MEIKIHLEAGAAKVGLYNLDQLELEGIDSDAYDLEDREDLQRYIEDVNALVESQELDLLEAACVVTGANPEEVDLLGVSVDDGEEQELSYDTLTLKNLSVDEPLGIIERAEVGEIFYIRSEEGRGIWDLYTESDEEEFSPEKIEMGYYDCAQTLDTYELLTESYYDYLCDTFVPGKCSYAGTPFEIDNFDYKPALIIGSLYRVILDPESGEKTLERLPCPPQLFLDESEEEV</sequence>
<keyword evidence="2" id="KW-1185">Reference proteome</keyword>
<evidence type="ECO:0000313" key="2">
    <source>
        <dbReference type="Proteomes" id="UP000008633"/>
    </source>
</evidence>
<proteinExistence type="predicted"/>
<gene>
    <name evidence="1" type="ordered locus">Nitsa_0912</name>
</gene>
<dbReference type="eggNOG" id="ENOG50319JD">
    <property type="taxonomic scope" value="Bacteria"/>
</dbReference>
<dbReference type="HOGENOM" id="CLU_1218716_0_0_7"/>
<dbReference type="RefSeq" id="WP_013553866.1">
    <property type="nucleotide sequence ID" value="NC_014935.1"/>
</dbReference>
<dbReference type="KEGG" id="nsa:Nitsa_0912"/>
<dbReference type="OrthoDB" id="5372838at2"/>
<dbReference type="EMBL" id="CP002452">
    <property type="protein sequence ID" value="ADV46172.1"/>
    <property type="molecule type" value="Genomic_DNA"/>
</dbReference>
<accession>E6X328</accession>
<protein>
    <submittedName>
        <fullName evidence="1">Uncharacterized protein</fullName>
    </submittedName>
</protein>
<evidence type="ECO:0000313" key="1">
    <source>
        <dbReference type="EMBL" id="ADV46172.1"/>
    </source>
</evidence>
<reference evidence="2" key="2">
    <citation type="submission" date="2011-01" db="EMBL/GenBank/DDBJ databases">
        <title>The complete genome of Nitratifractor salsuginis DSM 16511.</title>
        <authorList>
            <consortium name="US DOE Joint Genome Institute (JGI-PGF)"/>
            <person name="Lucas S."/>
            <person name="Copeland A."/>
            <person name="Lapidus A."/>
            <person name="Bruce D."/>
            <person name="Goodwin L."/>
            <person name="Pitluck S."/>
            <person name="Kyrpides N."/>
            <person name="Mavromatis K."/>
            <person name="Ivanova N."/>
            <person name="Mikhailova N."/>
            <person name="Zeytun A."/>
            <person name="Detter J.C."/>
            <person name="Tapia R."/>
            <person name="Han C."/>
            <person name="Land M."/>
            <person name="Hauser L."/>
            <person name="Markowitz V."/>
            <person name="Cheng J.-F."/>
            <person name="Hugenholtz P."/>
            <person name="Woyke T."/>
            <person name="Wu D."/>
            <person name="Tindall B."/>
            <person name="Schuetze A."/>
            <person name="Brambilla E."/>
            <person name="Klenk H.-P."/>
            <person name="Eisen J.A."/>
        </authorList>
    </citation>
    <scope>NUCLEOTIDE SEQUENCE [LARGE SCALE GENOMIC DNA]</scope>
    <source>
        <strain evidence="2">DSM 16511 / JCM 12458 / E9I37-1</strain>
    </source>
</reference>
<organism evidence="1 2">
    <name type="scientific">Nitratifractor salsuginis (strain DSM 16511 / JCM 12458 / E9I37-1)</name>
    <dbReference type="NCBI Taxonomy" id="749222"/>
    <lineage>
        <taxon>Bacteria</taxon>
        <taxon>Pseudomonadati</taxon>
        <taxon>Campylobacterota</taxon>
        <taxon>Epsilonproteobacteria</taxon>
        <taxon>Campylobacterales</taxon>
        <taxon>Sulfurovaceae</taxon>
        <taxon>Nitratifractor</taxon>
    </lineage>
</organism>
<dbReference type="AlphaFoldDB" id="E6X328"/>
<name>E6X328_NITSE</name>